<evidence type="ECO:0000313" key="3">
    <source>
        <dbReference type="EMBL" id="MBO0360769.1"/>
    </source>
</evidence>
<organism evidence="3 4">
    <name type="scientific">Hymenobacter telluris</name>
    <dbReference type="NCBI Taxonomy" id="2816474"/>
    <lineage>
        <taxon>Bacteria</taxon>
        <taxon>Pseudomonadati</taxon>
        <taxon>Bacteroidota</taxon>
        <taxon>Cytophagia</taxon>
        <taxon>Cytophagales</taxon>
        <taxon>Hymenobacteraceae</taxon>
        <taxon>Hymenobacter</taxon>
    </lineage>
</organism>
<dbReference type="PROSITE" id="PS51257">
    <property type="entry name" value="PROKAR_LIPOPROTEIN"/>
    <property type="match status" value="1"/>
</dbReference>
<dbReference type="Proteomes" id="UP000664144">
    <property type="component" value="Unassembled WGS sequence"/>
</dbReference>
<dbReference type="EMBL" id="JAFLQZ010000023">
    <property type="protein sequence ID" value="MBO0360769.1"/>
    <property type="molecule type" value="Genomic_DNA"/>
</dbReference>
<dbReference type="AlphaFoldDB" id="A0A939F0U3"/>
<dbReference type="RefSeq" id="WP_206986682.1">
    <property type="nucleotide sequence ID" value="NZ_JAFLQZ010000023.1"/>
</dbReference>
<proteinExistence type="predicted"/>
<feature type="region of interest" description="Disordered" evidence="1">
    <location>
        <begin position="24"/>
        <end position="43"/>
    </location>
</feature>
<sequence>MKKTLFSLLVVVSASTLAGCQQTQPAASSSAAEGVAPTVPTGAPTETAARTAVAAYVQQQPNAALFQLDSARFMDLDTHWQVMVPRTDWAKRMPNAAAFEVDKQTGRVTALMVK</sequence>
<comment type="caution">
    <text evidence="3">The sequence shown here is derived from an EMBL/GenBank/DDBJ whole genome shotgun (WGS) entry which is preliminary data.</text>
</comment>
<evidence type="ECO:0000256" key="2">
    <source>
        <dbReference type="SAM" id="SignalP"/>
    </source>
</evidence>
<reference evidence="3" key="1">
    <citation type="submission" date="2021-03" db="EMBL/GenBank/DDBJ databases">
        <authorList>
            <person name="Kim M.K."/>
        </authorList>
    </citation>
    <scope>NUCLEOTIDE SEQUENCE</scope>
    <source>
        <strain evidence="3">BT186</strain>
    </source>
</reference>
<feature type="chain" id="PRO_5037804063" description="Lipoprotein" evidence="2">
    <location>
        <begin position="19"/>
        <end position="114"/>
    </location>
</feature>
<feature type="signal peptide" evidence="2">
    <location>
        <begin position="1"/>
        <end position="18"/>
    </location>
</feature>
<protein>
    <recommendedName>
        <fullName evidence="5">Lipoprotein</fullName>
    </recommendedName>
</protein>
<evidence type="ECO:0000256" key="1">
    <source>
        <dbReference type="SAM" id="MobiDB-lite"/>
    </source>
</evidence>
<evidence type="ECO:0000313" key="4">
    <source>
        <dbReference type="Proteomes" id="UP000664144"/>
    </source>
</evidence>
<accession>A0A939F0U3</accession>
<evidence type="ECO:0008006" key="5">
    <source>
        <dbReference type="Google" id="ProtNLM"/>
    </source>
</evidence>
<gene>
    <name evidence="3" type="ORF">J0X19_22605</name>
</gene>
<keyword evidence="2" id="KW-0732">Signal</keyword>
<keyword evidence="4" id="KW-1185">Reference proteome</keyword>
<name>A0A939F0U3_9BACT</name>